<evidence type="ECO:0000313" key="3">
    <source>
        <dbReference type="EMBL" id="MEA5476091.1"/>
    </source>
</evidence>
<reference evidence="3 4" key="1">
    <citation type="submission" date="2023-12" db="EMBL/GenBank/DDBJ databases">
        <title>Baltic Sea Cyanobacteria.</title>
        <authorList>
            <person name="Delbaje E."/>
            <person name="Fewer D.P."/>
            <person name="Shishido T.K."/>
        </authorList>
    </citation>
    <scope>NUCLEOTIDE SEQUENCE [LARGE SCALE GENOMIC DNA]</scope>
    <source>
        <strain evidence="3 4">UHCC 0370</strain>
    </source>
</reference>
<evidence type="ECO:0000256" key="1">
    <source>
        <dbReference type="SAM" id="MobiDB-lite"/>
    </source>
</evidence>
<feature type="domain" description="DUF6671" evidence="2">
    <location>
        <begin position="110"/>
        <end position="327"/>
    </location>
</feature>
<sequence>MMSDALTPSPSPSVRDDSLTPSPSPIGRDDALTPSPSPIGRGEPDNRINFRDRLVVIATMHRKELAIAPILQTSLGVRVTVPQDFDSDLFGTFTRDIERPTNQIETAKIKAEKALELIDADLAIASEGSFFPHPMLGVPFNREVVCLLDQKHNFSVYGEFLSTDTNFLHQKISSYEQAYEFALKVGFPDHAIVLMLNAKTSAKEAIHKGINSEELLKESVHKLLNQSPQIHIETDMRSLYNPTRMKNITKATEDLVRKLQQLCPKCNFVNFDIVDRIKGLPCELCGLPTKSTRAHIYRCDRCQFQQEVLFPDQVQFADPMYCSYCNP</sequence>
<comment type="caution">
    <text evidence="3">The sequence shown here is derived from an EMBL/GenBank/DDBJ whole genome shotgun (WGS) entry which is preliminary data.</text>
</comment>
<organism evidence="3 4">
    <name type="scientific">Pseudanabaena galeata UHCC 0370</name>
    <dbReference type="NCBI Taxonomy" id="3110310"/>
    <lineage>
        <taxon>Bacteria</taxon>
        <taxon>Bacillati</taxon>
        <taxon>Cyanobacteriota</taxon>
        <taxon>Cyanophyceae</taxon>
        <taxon>Pseudanabaenales</taxon>
        <taxon>Pseudanabaenaceae</taxon>
        <taxon>Pseudanabaena</taxon>
    </lineage>
</organism>
<evidence type="ECO:0000313" key="4">
    <source>
        <dbReference type="Proteomes" id="UP001301388"/>
    </source>
</evidence>
<feature type="region of interest" description="Disordered" evidence="1">
    <location>
        <begin position="1"/>
        <end position="46"/>
    </location>
</feature>
<dbReference type="InterPro" id="IPR046612">
    <property type="entry name" value="DUF6671"/>
</dbReference>
<protein>
    <submittedName>
        <fullName evidence="3">DUF6671 family protein</fullName>
    </submittedName>
</protein>
<accession>A0ABU5TDD5</accession>
<dbReference type="Proteomes" id="UP001301388">
    <property type="component" value="Unassembled WGS sequence"/>
</dbReference>
<dbReference type="EMBL" id="JAYGIE010000001">
    <property type="protein sequence ID" value="MEA5476091.1"/>
    <property type="molecule type" value="Genomic_DNA"/>
</dbReference>
<proteinExistence type="predicted"/>
<evidence type="ECO:0000259" key="2">
    <source>
        <dbReference type="Pfam" id="PF20376"/>
    </source>
</evidence>
<dbReference type="Pfam" id="PF20376">
    <property type="entry name" value="DUF6671"/>
    <property type="match status" value="1"/>
</dbReference>
<name>A0ABU5TDD5_9CYAN</name>
<gene>
    <name evidence="3" type="ORF">VB774_00510</name>
</gene>
<keyword evidence="4" id="KW-1185">Reference proteome</keyword>